<organism evidence="2 3">
    <name type="scientific">Intrasporangium chromatireducens Q5-1</name>
    <dbReference type="NCBI Taxonomy" id="584657"/>
    <lineage>
        <taxon>Bacteria</taxon>
        <taxon>Bacillati</taxon>
        <taxon>Actinomycetota</taxon>
        <taxon>Actinomycetes</taxon>
        <taxon>Micrococcales</taxon>
        <taxon>Intrasporangiaceae</taxon>
        <taxon>Intrasporangium</taxon>
    </lineage>
</organism>
<evidence type="ECO:0000256" key="1">
    <source>
        <dbReference type="SAM" id="MobiDB-lite"/>
    </source>
</evidence>
<reference evidence="3" key="1">
    <citation type="submission" date="2013-08" db="EMBL/GenBank/DDBJ databases">
        <title>Intrasporangium oryzae NRRL B-24470.</title>
        <authorList>
            <person name="Liu H."/>
            <person name="Wang G."/>
        </authorList>
    </citation>
    <scope>NUCLEOTIDE SEQUENCE [LARGE SCALE GENOMIC DNA]</scope>
    <source>
        <strain evidence="3">Q5-1</strain>
    </source>
</reference>
<gene>
    <name evidence="2" type="ORF">N864_19235</name>
</gene>
<keyword evidence="3" id="KW-1185">Reference proteome</keyword>
<feature type="region of interest" description="Disordered" evidence="1">
    <location>
        <begin position="82"/>
        <end position="118"/>
    </location>
</feature>
<dbReference type="AlphaFoldDB" id="W9GFW6"/>
<dbReference type="Proteomes" id="UP000019494">
    <property type="component" value="Unassembled WGS sequence"/>
</dbReference>
<dbReference type="RefSeq" id="WP_034718978.1">
    <property type="nucleotide sequence ID" value="NZ_AWQS01000163.1"/>
</dbReference>
<evidence type="ECO:0000313" key="2">
    <source>
        <dbReference type="EMBL" id="EWT04955.1"/>
    </source>
</evidence>
<sequence length="163" mass="17409">MSPEAVDPASVSALGGALRAHALRLVDLLDGLGEPSPGSRRTPVAETARERELLAAAATELDRVGAALQALVTSAVERSVRRRGLEDEAARHELGIEDSRVAQRPGPSRVDPESRRRAHDNVQELLNRVTAAQGRDLAMVVRELEGSLTTLRAISVRAREGTG</sequence>
<accession>W9GFW6</accession>
<name>W9GFW6_9MICO</name>
<protein>
    <submittedName>
        <fullName evidence="2">Uncharacterized protein</fullName>
    </submittedName>
</protein>
<proteinExistence type="predicted"/>
<feature type="compositionally biased region" description="Basic and acidic residues" evidence="1">
    <location>
        <begin position="83"/>
        <end position="101"/>
    </location>
</feature>
<comment type="caution">
    <text evidence="2">The sequence shown here is derived from an EMBL/GenBank/DDBJ whole genome shotgun (WGS) entry which is preliminary data.</text>
</comment>
<dbReference type="PATRIC" id="fig|584657.3.peg.3160"/>
<evidence type="ECO:0000313" key="3">
    <source>
        <dbReference type="Proteomes" id="UP000019494"/>
    </source>
</evidence>
<dbReference type="EMBL" id="AWQS01000163">
    <property type="protein sequence ID" value="EWT04955.1"/>
    <property type="molecule type" value="Genomic_DNA"/>
</dbReference>